<dbReference type="Proteomes" id="UP000187429">
    <property type="component" value="Unassembled WGS sequence"/>
</dbReference>
<proteinExistence type="predicted"/>
<keyword evidence="2" id="KW-1185">Reference proteome</keyword>
<evidence type="ECO:0000313" key="1">
    <source>
        <dbReference type="EMBL" id="OMJ29367.1"/>
    </source>
</evidence>
<dbReference type="OrthoDB" id="408728at2759"/>
<dbReference type="EMBL" id="LSSM01000302">
    <property type="protein sequence ID" value="OMJ29367.1"/>
    <property type="molecule type" value="Genomic_DNA"/>
</dbReference>
<comment type="caution">
    <text evidence="1">The sequence shown here is derived from an EMBL/GenBank/DDBJ whole genome shotgun (WGS) entry which is preliminary data.</text>
</comment>
<dbReference type="InterPro" id="IPR004000">
    <property type="entry name" value="Actin"/>
</dbReference>
<evidence type="ECO:0000313" key="2">
    <source>
        <dbReference type="Proteomes" id="UP000187429"/>
    </source>
</evidence>
<sequence length="110" mass="12297">MIPEILFSPSDIGLEQGGLHEAIWESISKCPKIGGNANLKGLKGRLEKELRALTPSDYSINIYIPQNPSTYAWESGKALCNRFNSDIDLVNHSKPQTRAEYFESGPRDFN</sequence>
<accession>A0A1R1YR50</accession>
<organism evidence="1 2">
    <name type="scientific">Smittium culicis</name>
    <dbReference type="NCBI Taxonomy" id="133412"/>
    <lineage>
        <taxon>Eukaryota</taxon>
        <taxon>Fungi</taxon>
        <taxon>Fungi incertae sedis</taxon>
        <taxon>Zoopagomycota</taxon>
        <taxon>Kickxellomycotina</taxon>
        <taxon>Harpellomycetes</taxon>
        <taxon>Harpellales</taxon>
        <taxon>Legeriomycetaceae</taxon>
        <taxon>Smittium</taxon>
    </lineage>
</organism>
<name>A0A1R1YR50_9FUNG</name>
<protein>
    <submittedName>
        <fullName evidence="1">Actin-related protein 6</fullName>
    </submittedName>
</protein>
<dbReference type="Pfam" id="PF00022">
    <property type="entry name" value="Actin"/>
    <property type="match status" value="1"/>
</dbReference>
<dbReference type="AlphaFoldDB" id="A0A1R1YR50"/>
<dbReference type="Gene3D" id="3.30.420.40">
    <property type="match status" value="1"/>
</dbReference>
<dbReference type="InterPro" id="IPR043129">
    <property type="entry name" value="ATPase_NBD"/>
</dbReference>
<dbReference type="PANTHER" id="PTHR11937">
    <property type="entry name" value="ACTIN"/>
    <property type="match status" value="1"/>
</dbReference>
<dbReference type="SUPFAM" id="SSF53067">
    <property type="entry name" value="Actin-like ATPase domain"/>
    <property type="match status" value="1"/>
</dbReference>
<gene>
    <name evidence="1" type="ORF">AYI69_g1134</name>
</gene>
<reference evidence="2" key="1">
    <citation type="submission" date="2017-01" db="EMBL/GenBank/DDBJ databases">
        <authorList>
            <person name="Wang Y."/>
            <person name="White M."/>
            <person name="Kvist S."/>
            <person name="Moncalvo J.-M."/>
        </authorList>
    </citation>
    <scope>NUCLEOTIDE SEQUENCE [LARGE SCALE GENOMIC DNA]</scope>
    <source>
        <strain evidence="2">ID-206-W2</strain>
    </source>
</reference>